<proteinExistence type="predicted"/>
<feature type="non-terminal residue" evidence="1">
    <location>
        <position position="146"/>
    </location>
</feature>
<evidence type="ECO:0000313" key="1">
    <source>
        <dbReference type="EMBL" id="KIK75608.1"/>
    </source>
</evidence>
<gene>
    <name evidence="1" type="ORF">PAXRUDRAFT_172317</name>
</gene>
<sequence>PSKTYQKTEKKLDHWTNDQTNMLVSWLTSHLANCHILFYENKGHHDSNNKPSAKDKTGIHDIIAQCTMQRCQRSLVFALATTSASNLCKVFIKHYGKLNQTGQGVLPSDGAANAIGIVYFTFYLVYLTNYPIELVCKEFPWYNDLL</sequence>
<reference evidence="1 2" key="1">
    <citation type="submission" date="2014-04" db="EMBL/GenBank/DDBJ databases">
        <authorList>
            <consortium name="DOE Joint Genome Institute"/>
            <person name="Kuo A."/>
            <person name="Kohler A."/>
            <person name="Jargeat P."/>
            <person name="Nagy L.G."/>
            <person name="Floudas D."/>
            <person name="Copeland A."/>
            <person name="Barry K.W."/>
            <person name="Cichocki N."/>
            <person name="Veneault-Fourrey C."/>
            <person name="LaButti K."/>
            <person name="Lindquist E.A."/>
            <person name="Lipzen A."/>
            <person name="Lundell T."/>
            <person name="Morin E."/>
            <person name="Murat C."/>
            <person name="Sun H."/>
            <person name="Tunlid A."/>
            <person name="Henrissat B."/>
            <person name="Grigoriev I.V."/>
            <person name="Hibbett D.S."/>
            <person name="Martin F."/>
            <person name="Nordberg H.P."/>
            <person name="Cantor M.N."/>
            <person name="Hua S.X."/>
        </authorList>
    </citation>
    <scope>NUCLEOTIDE SEQUENCE [LARGE SCALE GENOMIC DNA]</scope>
    <source>
        <strain evidence="1 2">Ve08.2h10</strain>
    </source>
</reference>
<evidence type="ECO:0000313" key="2">
    <source>
        <dbReference type="Proteomes" id="UP000054538"/>
    </source>
</evidence>
<dbReference type="EMBL" id="KN827988">
    <property type="protein sequence ID" value="KIK75608.1"/>
    <property type="molecule type" value="Genomic_DNA"/>
</dbReference>
<dbReference type="HOGENOM" id="CLU_041175_2_1_1"/>
<reference evidence="2" key="2">
    <citation type="submission" date="2015-01" db="EMBL/GenBank/DDBJ databases">
        <title>Evolutionary Origins and Diversification of the Mycorrhizal Mutualists.</title>
        <authorList>
            <consortium name="DOE Joint Genome Institute"/>
            <consortium name="Mycorrhizal Genomics Consortium"/>
            <person name="Kohler A."/>
            <person name="Kuo A."/>
            <person name="Nagy L.G."/>
            <person name="Floudas D."/>
            <person name="Copeland A."/>
            <person name="Barry K.W."/>
            <person name="Cichocki N."/>
            <person name="Veneault-Fourrey C."/>
            <person name="LaButti K."/>
            <person name="Lindquist E.A."/>
            <person name="Lipzen A."/>
            <person name="Lundell T."/>
            <person name="Morin E."/>
            <person name="Murat C."/>
            <person name="Riley R."/>
            <person name="Ohm R."/>
            <person name="Sun H."/>
            <person name="Tunlid A."/>
            <person name="Henrissat B."/>
            <person name="Grigoriev I.V."/>
            <person name="Hibbett D.S."/>
            <person name="Martin F."/>
        </authorList>
    </citation>
    <scope>NUCLEOTIDE SEQUENCE [LARGE SCALE GENOMIC DNA]</scope>
    <source>
        <strain evidence="2">Ve08.2h10</strain>
    </source>
</reference>
<keyword evidence="2" id="KW-1185">Reference proteome</keyword>
<name>A0A0D0CK70_9AGAM</name>
<dbReference type="OrthoDB" id="2692640at2759"/>
<dbReference type="InParanoid" id="A0A0D0CK70"/>
<dbReference type="AlphaFoldDB" id="A0A0D0CK70"/>
<protein>
    <submittedName>
        <fullName evidence="1">Uncharacterized protein</fullName>
    </submittedName>
</protein>
<dbReference type="Proteomes" id="UP000054538">
    <property type="component" value="Unassembled WGS sequence"/>
</dbReference>
<organism evidence="1 2">
    <name type="scientific">Paxillus rubicundulus Ve08.2h10</name>
    <dbReference type="NCBI Taxonomy" id="930991"/>
    <lineage>
        <taxon>Eukaryota</taxon>
        <taxon>Fungi</taxon>
        <taxon>Dikarya</taxon>
        <taxon>Basidiomycota</taxon>
        <taxon>Agaricomycotina</taxon>
        <taxon>Agaricomycetes</taxon>
        <taxon>Agaricomycetidae</taxon>
        <taxon>Boletales</taxon>
        <taxon>Paxilineae</taxon>
        <taxon>Paxillaceae</taxon>
        <taxon>Paxillus</taxon>
    </lineage>
</organism>
<accession>A0A0D0CK70</accession>